<evidence type="ECO:0000313" key="3">
    <source>
        <dbReference type="Proteomes" id="UP000249061"/>
    </source>
</evidence>
<dbReference type="AlphaFoldDB" id="A0A2W5TVH4"/>
<dbReference type="EMBL" id="QFQP01000005">
    <property type="protein sequence ID" value="PZR15385.1"/>
    <property type="molecule type" value="Genomic_DNA"/>
</dbReference>
<organism evidence="2 3">
    <name type="scientific">Archangium gephyra</name>
    <dbReference type="NCBI Taxonomy" id="48"/>
    <lineage>
        <taxon>Bacteria</taxon>
        <taxon>Pseudomonadati</taxon>
        <taxon>Myxococcota</taxon>
        <taxon>Myxococcia</taxon>
        <taxon>Myxococcales</taxon>
        <taxon>Cystobacterineae</taxon>
        <taxon>Archangiaceae</taxon>
        <taxon>Archangium</taxon>
    </lineage>
</organism>
<accession>A0A2W5TVH4</accession>
<dbReference type="Proteomes" id="UP000249061">
    <property type="component" value="Unassembled WGS sequence"/>
</dbReference>
<feature type="region of interest" description="Disordered" evidence="1">
    <location>
        <begin position="1"/>
        <end position="45"/>
    </location>
</feature>
<proteinExistence type="predicted"/>
<evidence type="ECO:0000256" key="1">
    <source>
        <dbReference type="SAM" id="MobiDB-lite"/>
    </source>
</evidence>
<evidence type="ECO:0000313" key="2">
    <source>
        <dbReference type="EMBL" id="PZR15385.1"/>
    </source>
</evidence>
<reference evidence="2 3" key="1">
    <citation type="submission" date="2017-08" db="EMBL/GenBank/DDBJ databases">
        <title>Infants hospitalized years apart are colonized by the same room-sourced microbial strains.</title>
        <authorList>
            <person name="Brooks B."/>
            <person name="Olm M.R."/>
            <person name="Firek B.A."/>
            <person name="Baker R."/>
            <person name="Thomas B.C."/>
            <person name="Morowitz M.J."/>
            <person name="Banfield J.F."/>
        </authorList>
    </citation>
    <scope>NUCLEOTIDE SEQUENCE [LARGE SCALE GENOMIC DNA]</scope>
    <source>
        <strain evidence="2">S2_003_000_R2_14</strain>
    </source>
</reference>
<gene>
    <name evidence="2" type="ORF">DI536_07995</name>
</gene>
<feature type="compositionally biased region" description="Polar residues" evidence="1">
    <location>
        <begin position="35"/>
        <end position="44"/>
    </location>
</feature>
<protein>
    <submittedName>
        <fullName evidence="2">Uncharacterized protein</fullName>
    </submittedName>
</protein>
<comment type="caution">
    <text evidence="2">The sequence shown here is derived from an EMBL/GenBank/DDBJ whole genome shotgun (WGS) entry which is preliminary data.</text>
</comment>
<sequence length="90" mass="9065">MWSRPSTQVHMARAPDLQGQSALTVGGAADRDTCMSETGSSPSTMRPVMQAGLAAMREGALSSGFATMGARAASSTLSCGLRGTGASASR</sequence>
<name>A0A2W5TVH4_9BACT</name>